<feature type="compositionally biased region" description="Basic and acidic residues" evidence="11">
    <location>
        <begin position="105"/>
        <end position="114"/>
    </location>
</feature>
<dbReference type="EnsemblMetazoa" id="Aqu2.1.26766_001">
    <property type="protein sequence ID" value="Aqu2.1.26766_001"/>
    <property type="gene ID" value="Aqu2.1.26766"/>
</dbReference>
<dbReference type="Gene3D" id="2.30.30.380">
    <property type="entry name" value="Zn-finger domain of Sec23/24"/>
    <property type="match status" value="3"/>
</dbReference>
<dbReference type="PROSITE" id="PS00139">
    <property type="entry name" value="THIOL_PROTEASE_CYS"/>
    <property type="match status" value="1"/>
</dbReference>
<keyword evidence="6" id="KW-0788">Thiol protease</keyword>
<evidence type="ECO:0000256" key="8">
    <source>
        <dbReference type="PIRSR" id="PIRSR622684-1"/>
    </source>
</evidence>
<dbReference type="InterPro" id="IPR000169">
    <property type="entry name" value="Pept_cys_AS"/>
</dbReference>
<evidence type="ECO:0000256" key="9">
    <source>
        <dbReference type="PROSITE-ProRule" id="PRU00239"/>
    </source>
</evidence>
<dbReference type="SUPFAM" id="SSF90209">
    <property type="entry name" value="Ran binding protein zinc finger-like"/>
    <property type="match status" value="3"/>
</dbReference>
<keyword evidence="2" id="KW-0645">Protease</keyword>
<dbReference type="STRING" id="400682.A0A1X7UH10"/>
<evidence type="ECO:0000256" key="5">
    <source>
        <dbReference type="ARBA" id="ARBA00022801"/>
    </source>
</evidence>
<dbReference type="InterPro" id="IPR001300">
    <property type="entry name" value="Peptidase_C2_calpain_cat"/>
</dbReference>
<dbReference type="PANTHER" id="PTHR10183:SF382">
    <property type="entry name" value="CALPAIN-15"/>
    <property type="match status" value="1"/>
</dbReference>
<feature type="region of interest" description="Disordered" evidence="11">
    <location>
        <begin position="34"/>
        <end position="53"/>
    </location>
</feature>
<dbReference type="InParanoid" id="A0A1X7UH10"/>
<evidence type="ECO:0000256" key="4">
    <source>
        <dbReference type="ARBA" id="ARBA00022771"/>
    </source>
</evidence>
<evidence type="ECO:0000259" key="13">
    <source>
        <dbReference type="PROSITE" id="PS50203"/>
    </source>
</evidence>
<keyword evidence="7" id="KW-0862">Zinc</keyword>
<evidence type="ECO:0000256" key="6">
    <source>
        <dbReference type="ARBA" id="ARBA00022807"/>
    </source>
</evidence>
<dbReference type="InterPro" id="IPR001876">
    <property type="entry name" value="Znf_RanBP2"/>
</dbReference>
<evidence type="ECO:0000256" key="3">
    <source>
        <dbReference type="ARBA" id="ARBA00022723"/>
    </source>
</evidence>
<dbReference type="InterPro" id="IPR038765">
    <property type="entry name" value="Papain-like_cys_pep_sf"/>
</dbReference>
<feature type="domain" description="RanBP2-type" evidence="12">
    <location>
        <begin position="74"/>
        <end position="103"/>
    </location>
</feature>
<dbReference type="OrthoDB" id="424753at2759"/>
<dbReference type="PROSITE" id="PS50203">
    <property type="entry name" value="CALPAIN_CAT"/>
    <property type="match status" value="1"/>
</dbReference>
<feature type="domain" description="Calpain catalytic" evidence="13">
    <location>
        <begin position="304"/>
        <end position="555"/>
    </location>
</feature>
<dbReference type="SMART" id="SM00230">
    <property type="entry name" value="CysPc"/>
    <property type="match status" value="1"/>
</dbReference>
<dbReference type="PANTHER" id="PTHR10183">
    <property type="entry name" value="CALPAIN"/>
    <property type="match status" value="1"/>
</dbReference>
<organism evidence="14">
    <name type="scientific">Amphimedon queenslandica</name>
    <name type="common">Sponge</name>
    <dbReference type="NCBI Taxonomy" id="400682"/>
    <lineage>
        <taxon>Eukaryota</taxon>
        <taxon>Metazoa</taxon>
        <taxon>Porifera</taxon>
        <taxon>Demospongiae</taxon>
        <taxon>Heteroscleromorpha</taxon>
        <taxon>Haplosclerida</taxon>
        <taxon>Niphatidae</taxon>
        <taxon>Amphimedon</taxon>
    </lineage>
</organism>
<dbReference type="PRINTS" id="PR00704">
    <property type="entry name" value="CALPAIN"/>
</dbReference>
<dbReference type="GO" id="GO:0005737">
    <property type="term" value="C:cytoplasm"/>
    <property type="evidence" value="ECO:0007669"/>
    <property type="project" value="TreeGrafter"/>
</dbReference>
<dbReference type="Pfam" id="PF00641">
    <property type="entry name" value="Zn_ribbon_RanBP"/>
    <property type="match status" value="3"/>
</dbReference>
<dbReference type="PROSITE" id="PS01358">
    <property type="entry name" value="ZF_RANBP2_1"/>
    <property type="match status" value="3"/>
</dbReference>
<evidence type="ECO:0000313" key="14">
    <source>
        <dbReference type="EnsemblMetazoa" id="Aqu2.1.26766_001"/>
    </source>
</evidence>
<evidence type="ECO:0000259" key="12">
    <source>
        <dbReference type="PROSITE" id="PS50199"/>
    </source>
</evidence>
<evidence type="ECO:0000256" key="10">
    <source>
        <dbReference type="PROSITE-ProRule" id="PRU00322"/>
    </source>
</evidence>
<dbReference type="GO" id="GO:0006508">
    <property type="term" value="P:proteolysis"/>
    <property type="evidence" value="ECO:0007669"/>
    <property type="project" value="UniProtKB-KW"/>
</dbReference>
<feature type="active site" evidence="8">
    <location>
        <position position="368"/>
    </location>
</feature>
<dbReference type="CDD" id="cd00044">
    <property type="entry name" value="CysPc"/>
    <property type="match status" value="1"/>
</dbReference>
<sequence>MASAMTWTCTSCTYENQLKSQYCSMCNEERSFKDSDPMKRRQKRTKKEDEEEIGPEVTVMDRLSSFSRSLFRLKSSHWSCPGCTYKNNEADTQCAVCGHDKPIDVKQSKDDRQSNDTNTGSITSSISNGISSGFKKLKKLFEPEPEVTVTGWTCRKCTFVNHPDLLECEQCGSTGRRHPLSLDHILPTDDGEVLFGDPAVLRELINKLENSPLNEYSLEETDKWVCPACTYHNKGGERCGVCERRRTIVTPLSLSTDVPNKLDLVRQISSDQSQSVKEIEELMEDYARRVEKSIVAQQKKLKEPFIDPDFPHSPRSLYINPKIPISRWDVISKWSRPADIRLDRRHGTWCVFRDPKPDDIAQGMLGDCWFLSALAVIAEVPELLQKILITKEFCPQGVYLVKLCRDGLWQTILVDDYFPVTADLWNNQLVFSKARRGQLWVPLMEKAMAKMYGSYESLDGGTIISGLSVLTGFPCDVIHLRAHHVDEEVEQELVWAKLLSFKESKFPMAVCSSPVDPTESIDTELGIQPFHAYSILDIKQIGTESVVVLRDPWGHRGH</sequence>
<feature type="active site" evidence="8">
    <location>
        <position position="531"/>
    </location>
</feature>
<comment type="similarity">
    <text evidence="1">Belongs to the peptidase C2 family.</text>
</comment>
<feature type="domain" description="RanBP2-type" evidence="12">
    <location>
        <begin position="3"/>
        <end position="32"/>
    </location>
</feature>
<proteinExistence type="inferred from homology"/>
<name>A0A1X7UH10_AMPQE</name>
<comment type="caution">
    <text evidence="9">Lacks conserved residue(s) required for the propagation of feature annotation.</text>
</comment>
<dbReference type="Pfam" id="PF00648">
    <property type="entry name" value="Peptidase_C2"/>
    <property type="match status" value="1"/>
</dbReference>
<evidence type="ECO:0000256" key="2">
    <source>
        <dbReference type="ARBA" id="ARBA00022670"/>
    </source>
</evidence>
<dbReference type="AlphaFoldDB" id="A0A1X7UH10"/>
<reference evidence="14" key="1">
    <citation type="submission" date="2017-05" db="UniProtKB">
        <authorList>
            <consortium name="EnsemblMetazoa"/>
        </authorList>
    </citation>
    <scope>IDENTIFICATION</scope>
</reference>
<keyword evidence="5" id="KW-0378">Hydrolase</keyword>
<evidence type="ECO:0000256" key="1">
    <source>
        <dbReference type="ARBA" id="ARBA00007623"/>
    </source>
</evidence>
<dbReference type="Gene3D" id="3.90.70.10">
    <property type="entry name" value="Cysteine proteinases"/>
    <property type="match status" value="1"/>
</dbReference>
<evidence type="ECO:0008006" key="15">
    <source>
        <dbReference type="Google" id="ProtNLM"/>
    </source>
</evidence>
<evidence type="ECO:0000256" key="7">
    <source>
        <dbReference type="ARBA" id="ARBA00022833"/>
    </source>
</evidence>
<dbReference type="GO" id="GO:0008270">
    <property type="term" value="F:zinc ion binding"/>
    <property type="evidence" value="ECO:0007669"/>
    <property type="project" value="UniProtKB-KW"/>
</dbReference>
<accession>A0A1X7UH10</accession>
<dbReference type="GO" id="GO:0004198">
    <property type="term" value="F:calcium-dependent cysteine-type endopeptidase activity"/>
    <property type="evidence" value="ECO:0007669"/>
    <property type="project" value="InterPro"/>
</dbReference>
<feature type="region of interest" description="Disordered" evidence="11">
    <location>
        <begin position="105"/>
        <end position="125"/>
    </location>
</feature>
<keyword evidence="4 10" id="KW-0863">Zinc-finger</keyword>
<dbReference type="InterPro" id="IPR022684">
    <property type="entry name" value="Calpain_cysteine_protease"/>
</dbReference>
<dbReference type="SMART" id="SM00547">
    <property type="entry name" value="ZnF_RBZ"/>
    <property type="match status" value="4"/>
</dbReference>
<feature type="compositionally biased region" description="Low complexity" evidence="11">
    <location>
        <begin position="115"/>
        <end position="125"/>
    </location>
</feature>
<dbReference type="InterPro" id="IPR036443">
    <property type="entry name" value="Znf_RanBP2_sf"/>
</dbReference>
<keyword evidence="3" id="KW-0479">Metal-binding</keyword>
<dbReference type="PROSITE" id="PS50199">
    <property type="entry name" value="ZF_RANBP2_2"/>
    <property type="match status" value="2"/>
</dbReference>
<dbReference type="SUPFAM" id="SSF54001">
    <property type="entry name" value="Cysteine proteinases"/>
    <property type="match status" value="1"/>
</dbReference>
<protein>
    <recommendedName>
        <fullName evidence="15">Calpain catalytic domain-containing protein</fullName>
    </recommendedName>
</protein>
<evidence type="ECO:0000256" key="11">
    <source>
        <dbReference type="SAM" id="MobiDB-lite"/>
    </source>
</evidence>